<dbReference type="Pfam" id="PF13041">
    <property type="entry name" value="PPR_2"/>
    <property type="match status" value="1"/>
</dbReference>
<evidence type="ECO:0000313" key="3">
    <source>
        <dbReference type="EMBL" id="CAA2948221.1"/>
    </source>
</evidence>
<comment type="caution">
    <text evidence="3">The sequence shown here is derived from an EMBL/GenBank/DDBJ whole genome shotgun (WGS) entry which is preliminary data.</text>
</comment>
<dbReference type="EMBL" id="CACTIH010000069">
    <property type="protein sequence ID" value="CAA2948221.1"/>
    <property type="molecule type" value="Genomic_DNA"/>
</dbReference>
<dbReference type="PANTHER" id="PTHR47941">
    <property type="entry name" value="PENTATRICOPEPTIDE REPEAT-CONTAINING PROTEIN 3, MITOCHONDRIAL"/>
    <property type="match status" value="1"/>
</dbReference>
<dbReference type="Proteomes" id="UP000594638">
    <property type="component" value="Unassembled WGS sequence"/>
</dbReference>
<keyword evidence="2" id="KW-0677">Repeat</keyword>
<dbReference type="OrthoDB" id="10512857at2759"/>
<dbReference type="Gramene" id="OE9A079326T1">
    <property type="protein sequence ID" value="OE9A079326C1"/>
    <property type="gene ID" value="OE9A079326"/>
</dbReference>
<accession>A0A8S0PMQ9</accession>
<organism evidence="3 4">
    <name type="scientific">Olea europaea subsp. europaea</name>
    <dbReference type="NCBI Taxonomy" id="158383"/>
    <lineage>
        <taxon>Eukaryota</taxon>
        <taxon>Viridiplantae</taxon>
        <taxon>Streptophyta</taxon>
        <taxon>Embryophyta</taxon>
        <taxon>Tracheophyta</taxon>
        <taxon>Spermatophyta</taxon>
        <taxon>Magnoliopsida</taxon>
        <taxon>eudicotyledons</taxon>
        <taxon>Gunneridae</taxon>
        <taxon>Pentapetalae</taxon>
        <taxon>asterids</taxon>
        <taxon>lamiids</taxon>
        <taxon>Lamiales</taxon>
        <taxon>Oleaceae</taxon>
        <taxon>Oleeae</taxon>
        <taxon>Olea</taxon>
    </lineage>
</organism>
<dbReference type="AlphaFoldDB" id="A0A8S0PMQ9"/>
<evidence type="ECO:0000256" key="2">
    <source>
        <dbReference type="ARBA" id="ARBA00022737"/>
    </source>
</evidence>
<comment type="similarity">
    <text evidence="1">Belongs to the PPR family. P subfamily.</text>
</comment>
<keyword evidence="4" id="KW-1185">Reference proteome</keyword>
<evidence type="ECO:0000256" key="1">
    <source>
        <dbReference type="ARBA" id="ARBA00007626"/>
    </source>
</evidence>
<gene>
    <name evidence="3" type="ORF">OLEA9_A079326</name>
</gene>
<dbReference type="Gene3D" id="1.25.40.10">
    <property type="entry name" value="Tetratricopeptide repeat domain"/>
    <property type="match status" value="2"/>
</dbReference>
<dbReference type="InterPro" id="IPR011990">
    <property type="entry name" value="TPR-like_helical_dom_sf"/>
</dbReference>
<dbReference type="InterPro" id="IPR002885">
    <property type="entry name" value="PPR_rpt"/>
</dbReference>
<protein>
    <recommendedName>
        <fullName evidence="5">Pentatricopeptide repeat-containing protein</fullName>
    </recommendedName>
</protein>
<evidence type="ECO:0008006" key="5">
    <source>
        <dbReference type="Google" id="ProtNLM"/>
    </source>
</evidence>
<name>A0A8S0PMQ9_OLEEU</name>
<proteinExistence type="inferred from homology"/>
<evidence type="ECO:0000313" key="4">
    <source>
        <dbReference type="Proteomes" id="UP000594638"/>
    </source>
</evidence>
<sequence>MEDAMRVWEDMQNKDVKPDAVSYNTLIYRFCGIGSAEDIYRHMEWEMEDALRLQAEMVGKRYEPDLESYGTFIDGYLKHGNETMAEVGPNDFSGCATAQVLISS</sequence>
<reference evidence="3 4" key="1">
    <citation type="submission" date="2019-12" db="EMBL/GenBank/DDBJ databases">
        <authorList>
            <person name="Alioto T."/>
            <person name="Alioto T."/>
            <person name="Gomez Garrido J."/>
        </authorList>
    </citation>
    <scope>NUCLEOTIDE SEQUENCE [LARGE SCALE GENOMIC DNA]</scope>
</reference>